<keyword evidence="2" id="KW-0378">Hydrolase</keyword>
<organism evidence="2 3">
    <name type="scientific">Dichomitus squalens</name>
    <dbReference type="NCBI Taxonomy" id="114155"/>
    <lineage>
        <taxon>Eukaryota</taxon>
        <taxon>Fungi</taxon>
        <taxon>Dikarya</taxon>
        <taxon>Basidiomycota</taxon>
        <taxon>Agaricomycotina</taxon>
        <taxon>Agaricomycetes</taxon>
        <taxon>Polyporales</taxon>
        <taxon>Polyporaceae</taxon>
        <taxon>Dichomitus</taxon>
    </lineage>
</organism>
<dbReference type="Proteomes" id="UP000292082">
    <property type="component" value="Unassembled WGS sequence"/>
</dbReference>
<dbReference type="STRING" id="114155.A0A4Q9NN70"/>
<dbReference type="Pfam" id="PF00326">
    <property type="entry name" value="Peptidase_S9"/>
    <property type="match status" value="1"/>
</dbReference>
<dbReference type="Gene3D" id="3.40.50.1820">
    <property type="entry name" value="alpha/beta hydrolase"/>
    <property type="match status" value="1"/>
</dbReference>
<sequence length="305" mass="33842">MAKRAIVVAGITVNVFSLDNPVEATDGTAAQKPVAILFLLHGRDMRADTIELVVKAFLDELNTRRKDGEQAAKEKHDLWIVTFDLPNHGQRMVDSLANKAWDKDPAKHNARHAIDMYAFQVGAGRDVSFLIDFLPSYLFPNNERTISQWLISGISLGGHATWRILKDEPRIQLGIPIIGCPDYLRLISDRAVQSSIPIEPPYFPKSFLEYLKKHDPANAPYTATDSTNPYRGKKILVLSGKEDTLVPWNASESFVEGLNVGEEEGGVKQFLVEPGIGHTCSPTMVKETVAFLWDHALTNGDAPKL</sequence>
<dbReference type="InterPro" id="IPR001375">
    <property type="entry name" value="Peptidase_S9_cat"/>
</dbReference>
<dbReference type="GO" id="GO:0006508">
    <property type="term" value="P:proteolysis"/>
    <property type="evidence" value="ECO:0007669"/>
    <property type="project" value="InterPro"/>
</dbReference>
<dbReference type="PANTHER" id="PTHR47381:SF3">
    <property type="entry name" value="ALPHA_BETA-HYDROLASES SUPERFAMILY PROTEIN"/>
    <property type="match status" value="1"/>
</dbReference>
<feature type="domain" description="Peptidase S9 prolyl oligopeptidase catalytic" evidence="1">
    <location>
        <begin position="148"/>
        <end position="293"/>
    </location>
</feature>
<evidence type="ECO:0000313" key="3">
    <source>
        <dbReference type="Proteomes" id="UP000292082"/>
    </source>
</evidence>
<dbReference type="PANTHER" id="PTHR47381">
    <property type="entry name" value="ALPHA/BETA-HYDROLASES SUPERFAMILY PROTEIN"/>
    <property type="match status" value="1"/>
</dbReference>
<protein>
    <submittedName>
        <fullName evidence="2">Alpha/Beta hydrolase protein</fullName>
    </submittedName>
</protein>
<reference evidence="2 3" key="1">
    <citation type="submission" date="2019-01" db="EMBL/GenBank/DDBJ databases">
        <title>Draft genome sequences of three monokaryotic isolates of the white-rot basidiomycete fungus Dichomitus squalens.</title>
        <authorList>
            <consortium name="DOE Joint Genome Institute"/>
            <person name="Lopez S.C."/>
            <person name="Andreopoulos B."/>
            <person name="Pangilinan J."/>
            <person name="Lipzen A."/>
            <person name="Riley R."/>
            <person name="Ahrendt S."/>
            <person name="Ng V."/>
            <person name="Barry K."/>
            <person name="Daum C."/>
            <person name="Grigoriev I.V."/>
            <person name="Hilden K.S."/>
            <person name="Makela M.R."/>
            <person name="de Vries R.P."/>
        </authorList>
    </citation>
    <scope>NUCLEOTIDE SEQUENCE [LARGE SCALE GENOMIC DNA]</scope>
    <source>
        <strain evidence="2 3">CBS 464.89</strain>
    </source>
</reference>
<name>A0A4Q9NN70_9APHY</name>
<proteinExistence type="predicted"/>
<dbReference type="GO" id="GO:0008236">
    <property type="term" value="F:serine-type peptidase activity"/>
    <property type="evidence" value="ECO:0007669"/>
    <property type="project" value="InterPro"/>
</dbReference>
<dbReference type="EMBL" id="ML145247">
    <property type="protein sequence ID" value="TBU52525.1"/>
    <property type="molecule type" value="Genomic_DNA"/>
</dbReference>
<dbReference type="SUPFAM" id="SSF53474">
    <property type="entry name" value="alpha/beta-Hydrolases"/>
    <property type="match status" value="1"/>
</dbReference>
<evidence type="ECO:0000259" key="1">
    <source>
        <dbReference type="Pfam" id="PF00326"/>
    </source>
</evidence>
<evidence type="ECO:0000313" key="2">
    <source>
        <dbReference type="EMBL" id="TBU52525.1"/>
    </source>
</evidence>
<keyword evidence="3" id="KW-1185">Reference proteome</keyword>
<dbReference type="AlphaFoldDB" id="A0A4Q9NN70"/>
<gene>
    <name evidence="2" type="ORF">BD310DRAFT_831994</name>
</gene>
<accession>A0A4Q9NN70</accession>
<dbReference type="InterPro" id="IPR029058">
    <property type="entry name" value="AB_hydrolase_fold"/>
</dbReference>